<dbReference type="SUPFAM" id="SSF54593">
    <property type="entry name" value="Glyoxalase/Bleomycin resistance protein/Dihydroxybiphenyl dioxygenase"/>
    <property type="match status" value="1"/>
</dbReference>
<dbReference type="EMBL" id="JASXSV010000018">
    <property type="protein sequence ID" value="MDP0589695.1"/>
    <property type="molecule type" value="Genomic_DNA"/>
</dbReference>
<proteinExistence type="predicted"/>
<evidence type="ECO:0000313" key="3">
    <source>
        <dbReference type="Proteomes" id="UP001178148"/>
    </source>
</evidence>
<evidence type="ECO:0000259" key="1">
    <source>
        <dbReference type="PROSITE" id="PS51819"/>
    </source>
</evidence>
<dbReference type="InterPro" id="IPR037523">
    <property type="entry name" value="VOC_core"/>
</dbReference>
<dbReference type="PANTHER" id="PTHR21366:SF14">
    <property type="entry name" value="GLYOXALASE DOMAIN-CONTAINING PROTEIN 5"/>
    <property type="match status" value="1"/>
</dbReference>
<dbReference type="Proteomes" id="UP001178148">
    <property type="component" value="Unassembled WGS sequence"/>
</dbReference>
<organism evidence="2 3">
    <name type="scientific">Candidatus Endonucleibacter bathymodioli</name>
    <dbReference type="NCBI Taxonomy" id="539814"/>
    <lineage>
        <taxon>Bacteria</taxon>
        <taxon>Pseudomonadati</taxon>
        <taxon>Pseudomonadota</taxon>
        <taxon>Gammaproteobacteria</taxon>
        <taxon>Oceanospirillales</taxon>
        <taxon>Endozoicomonadaceae</taxon>
        <taxon>Candidatus Endonucleibacter</taxon>
    </lineage>
</organism>
<name>A0AA90STJ8_9GAMM</name>
<dbReference type="PANTHER" id="PTHR21366">
    <property type="entry name" value="GLYOXALASE FAMILY PROTEIN"/>
    <property type="match status" value="1"/>
</dbReference>
<sequence length="147" mass="16545">MQLNRLDHLVLTVRDIDSTVAFYELVLGMQKVIFKGGRVALAFGKQKINLHQLGKEFEPKAMNTKCGSADLCFIMDTSLDKAIAHLQKCEIHILEGPIERTGALGKIISIYVRDPDGNLIELSNYEKCITTSDNKHQNKEKYSLPLK</sequence>
<dbReference type="InterPro" id="IPR004360">
    <property type="entry name" value="Glyas_Fos-R_dOase_dom"/>
</dbReference>
<accession>A0AA90STJ8</accession>
<dbReference type="Pfam" id="PF00903">
    <property type="entry name" value="Glyoxalase"/>
    <property type="match status" value="1"/>
</dbReference>
<comment type="caution">
    <text evidence="2">The sequence shown here is derived from an EMBL/GenBank/DDBJ whole genome shotgun (WGS) entry which is preliminary data.</text>
</comment>
<dbReference type="InterPro" id="IPR029068">
    <property type="entry name" value="Glyas_Bleomycin-R_OHBP_Dase"/>
</dbReference>
<keyword evidence="3" id="KW-1185">Reference proteome</keyword>
<evidence type="ECO:0000313" key="2">
    <source>
        <dbReference type="EMBL" id="MDP0589695.1"/>
    </source>
</evidence>
<dbReference type="CDD" id="cd07253">
    <property type="entry name" value="GLOD5"/>
    <property type="match status" value="1"/>
</dbReference>
<dbReference type="Gene3D" id="3.10.180.10">
    <property type="entry name" value="2,3-Dihydroxybiphenyl 1,2-Dioxygenase, domain 1"/>
    <property type="match status" value="1"/>
</dbReference>
<dbReference type="PROSITE" id="PS51819">
    <property type="entry name" value="VOC"/>
    <property type="match status" value="1"/>
</dbReference>
<gene>
    <name evidence="2" type="ORF">QS748_11110</name>
</gene>
<feature type="domain" description="VOC" evidence="1">
    <location>
        <begin position="5"/>
        <end position="125"/>
    </location>
</feature>
<reference evidence="2 3" key="1">
    <citation type="journal article" date="2023" name="bioRxiv">
        <title>An intranuclear bacterial parasite of deep-sea mussels expresses apoptosis inhibitors acquired from its host.</title>
        <authorList>
            <person name="Gonzalez Porras M.A."/>
            <person name="Assie A."/>
            <person name="Tietjen M."/>
            <person name="Violette M."/>
            <person name="Kleiner M."/>
            <person name="Gruber-Vodicka H."/>
            <person name="Dubilier N."/>
            <person name="Leisch N."/>
        </authorList>
    </citation>
    <scope>NUCLEOTIDE SEQUENCE [LARGE SCALE GENOMIC DNA]</scope>
    <source>
        <strain evidence="2">IAP13</strain>
    </source>
</reference>
<dbReference type="AlphaFoldDB" id="A0AA90STJ8"/>
<dbReference type="InterPro" id="IPR050383">
    <property type="entry name" value="GlyoxalaseI/FosfomycinResist"/>
</dbReference>
<protein>
    <submittedName>
        <fullName evidence="2">VOC family protein</fullName>
    </submittedName>
</protein>